<feature type="region of interest" description="Disordered" evidence="2">
    <location>
        <begin position="61"/>
        <end position="111"/>
    </location>
</feature>
<reference evidence="3" key="1">
    <citation type="journal article" date="2020" name="Stud. Mycol.">
        <title>101 Dothideomycetes genomes: a test case for predicting lifestyles and emergence of pathogens.</title>
        <authorList>
            <person name="Haridas S."/>
            <person name="Albert R."/>
            <person name="Binder M."/>
            <person name="Bloem J."/>
            <person name="Labutti K."/>
            <person name="Salamov A."/>
            <person name="Andreopoulos B."/>
            <person name="Baker S."/>
            <person name="Barry K."/>
            <person name="Bills G."/>
            <person name="Bluhm B."/>
            <person name="Cannon C."/>
            <person name="Castanera R."/>
            <person name="Culley D."/>
            <person name="Daum C."/>
            <person name="Ezra D."/>
            <person name="Gonzalez J."/>
            <person name="Henrissat B."/>
            <person name="Kuo A."/>
            <person name="Liang C."/>
            <person name="Lipzen A."/>
            <person name="Lutzoni F."/>
            <person name="Magnuson J."/>
            <person name="Mondo S."/>
            <person name="Nolan M."/>
            <person name="Ohm R."/>
            <person name="Pangilinan J."/>
            <person name="Park H.-J."/>
            <person name="Ramirez L."/>
            <person name="Alfaro M."/>
            <person name="Sun H."/>
            <person name="Tritt A."/>
            <person name="Yoshinaga Y."/>
            <person name="Zwiers L.-H."/>
            <person name="Turgeon B."/>
            <person name="Goodwin S."/>
            <person name="Spatafora J."/>
            <person name="Crous P."/>
            <person name="Grigoriev I."/>
        </authorList>
    </citation>
    <scope>NUCLEOTIDE SEQUENCE</scope>
    <source>
        <strain evidence="3">Tuck. ex Michener</strain>
    </source>
</reference>
<dbReference type="AlphaFoldDB" id="A0A6A6GZC6"/>
<keyword evidence="1" id="KW-0175">Coiled coil</keyword>
<proteinExistence type="predicted"/>
<name>A0A6A6GZC6_VIRVR</name>
<feature type="coiled-coil region" evidence="1">
    <location>
        <begin position="149"/>
        <end position="210"/>
    </location>
</feature>
<evidence type="ECO:0000256" key="2">
    <source>
        <dbReference type="SAM" id="MobiDB-lite"/>
    </source>
</evidence>
<feature type="compositionally biased region" description="Polar residues" evidence="2">
    <location>
        <begin position="74"/>
        <end position="90"/>
    </location>
</feature>
<organism evidence="3 4">
    <name type="scientific">Viridothelium virens</name>
    <name type="common">Speckled blister lichen</name>
    <name type="synonym">Trypethelium virens</name>
    <dbReference type="NCBI Taxonomy" id="1048519"/>
    <lineage>
        <taxon>Eukaryota</taxon>
        <taxon>Fungi</taxon>
        <taxon>Dikarya</taxon>
        <taxon>Ascomycota</taxon>
        <taxon>Pezizomycotina</taxon>
        <taxon>Dothideomycetes</taxon>
        <taxon>Dothideomycetes incertae sedis</taxon>
        <taxon>Trypetheliales</taxon>
        <taxon>Trypetheliaceae</taxon>
        <taxon>Viridothelium</taxon>
    </lineage>
</organism>
<feature type="coiled-coil region" evidence="1">
    <location>
        <begin position="352"/>
        <end position="405"/>
    </location>
</feature>
<evidence type="ECO:0000313" key="4">
    <source>
        <dbReference type="Proteomes" id="UP000800092"/>
    </source>
</evidence>
<dbReference type="EMBL" id="ML991830">
    <property type="protein sequence ID" value="KAF2231176.1"/>
    <property type="molecule type" value="Genomic_DNA"/>
</dbReference>
<evidence type="ECO:0000313" key="3">
    <source>
        <dbReference type="EMBL" id="KAF2231176.1"/>
    </source>
</evidence>
<accession>A0A6A6GZC6</accession>
<evidence type="ECO:0000256" key="1">
    <source>
        <dbReference type="SAM" id="Coils"/>
    </source>
</evidence>
<evidence type="ECO:0008006" key="5">
    <source>
        <dbReference type="Google" id="ProtNLM"/>
    </source>
</evidence>
<dbReference type="Proteomes" id="UP000800092">
    <property type="component" value="Unassembled WGS sequence"/>
</dbReference>
<keyword evidence="4" id="KW-1185">Reference proteome</keyword>
<gene>
    <name evidence="3" type="ORF">EV356DRAFT_472267</name>
</gene>
<sequence>MSSYVPPPPIAASAVALPMRTTTSPARSPEARLVLHQREAQLQSDLQHLLDAQADGLITGLGGAPEDLPDDLLSNGSSTPTASTSFRTGSRGNGMTAAEARQPKPKRVGLGGARRGLWKTIRKLATVKQEEVALINSDIEHDEAISVKLDAWQQKWDGLQNSVQNIEQDSEEGARAKSLRHEAEGLGVEIQELEARLAEMKSRHWVMLQEVSRLENSVQARLSSYRESLGIVEKEIRGFLHRPPTGDGEEVTGNTHRKGKDRVHNFMALPPQRRTLEMARSHWEDRRQSLERMREGIEFEKEALEEGAVVWKDVVDEVLEFESKLRAQMQRTAPTEQTPDEEEKQNDLKLLLKDMDQTVVQIESKLKLAEARDWKLLVCCIGAELEALRQGKEILEALLDQETQLEAHSPDEPRTQGSIHELNGGLLGQDPAVMTSSRESVLHRNKVKDKAYDTEDEEPDPELLISHQDTDTSE</sequence>
<protein>
    <recommendedName>
        <fullName evidence="5">Autophagy-related protein 28</fullName>
    </recommendedName>
</protein>
<dbReference type="OrthoDB" id="5342758at2759"/>
<feature type="region of interest" description="Disordered" evidence="2">
    <location>
        <begin position="429"/>
        <end position="474"/>
    </location>
</feature>